<gene>
    <name evidence="1" type="ORF">AAFH96_13095</name>
</gene>
<sequence>MSLTDSKRLLSQAWQQLVTLLPEYLELSDVTDGQPGADVAVDRLWRVRTTDGSESLIFVVAKNSLEPRDAGRLHAQGTEPGRLTAQQPVTLLLVAPWLSARSRELLERQGCSYLDLTGNVNFRVERPAVYLRLQGGDRNPDPRLRPPVRLSGAKARRLVRLLVDFAPPYRLTDLARAGDLNRGYVSSLLNTLDEQALLERDRRGVVEDVDWPALLVAAASPYDLLRNNPGKLFISPVGAANLYRQLGDAAPRAVVTGSFAASAIAPVVAPTQLVLYVEDTSAVSRLGRLLPADRGADVVLLRPEDPMQVERTRPVTGRIHVGLSQLVLDCLGGNGRLPEEGRAVLEWMRTNESDWRRRDFPGFDDGSSKLSGVEVSAVSAGGGGAG</sequence>
<dbReference type="Gene3D" id="1.10.10.10">
    <property type="entry name" value="Winged helix-like DNA-binding domain superfamily/Winged helix DNA-binding domain"/>
    <property type="match status" value="1"/>
</dbReference>
<dbReference type="InterPro" id="IPR036390">
    <property type="entry name" value="WH_DNA-bd_sf"/>
</dbReference>
<evidence type="ECO:0000313" key="2">
    <source>
        <dbReference type="Proteomes" id="UP001582793"/>
    </source>
</evidence>
<dbReference type="Proteomes" id="UP001582793">
    <property type="component" value="Unassembled WGS sequence"/>
</dbReference>
<reference evidence="1 2" key="1">
    <citation type="submission" date="2024-04" db="EMBL/GenBank/DDBJ databases">
        <title>Polymorphospora sp. isolated from Baiyangdian Lake in Xiong'an New Area.</title>
        <authorList>
            <person name="Zhang X."/>
            <person name="Liu J."/>
        </authorList>
    </citation>
    <scope>NUCLEOTIDE SEQUENCE [LARGE SCALE GENOMIC DNA]</scope>
    <source>
        <strain evidence="1 2">2-325</strain>
    </source>
</reference>
<dbReference type="RefSeq" id="WP_375734299.1">
    <property type="nucleotide sequence ID" value="NZ_JBCGDC010000029.1"/>
</dbReference>
<keyword evidence="2" id="KW-1185">Reference proteome</keyword>
<evidence type="ECO:0008006" key="3">
    <source>
        <dbReference type="Google" id="ProtNLM"/>
    </source>
</evidence>
<dbReference type="EMBL" id="JBCGDC010000029">
    <property type="protein sequence ID" value="MFB6394034.1"/>
    <property type="molecule type" value="Genomic_DNA"/>
</dbReference>
<feature type="non-terminal residue" evidence="1">
    <location>
        <position position="386"/>
    </location>
</feature>
<dbReference type="SUPFAM" id="SSF46785">
    <property type="entry name" value="Winged helix' DNA-binding domain"/>
    <property type="match status" value="1"/>
</dbReference>
<protein>
    <recommendedName>
        <fullName evidence="3">HTH iclR-type domain-containing protein</fullName>
    </recommendedName>
</protein>
<organism evidence="1 2">
    <name type="scientific">Polymorphospora lycopeni</name>
    <dbReference type="NCBI Taxonomy" id="3140240"/>
    <lineage>
        <taxon>Bacteria</taxon>
        <taxon>Bacillati</taxon>
        <taxon>Actinomycetota</taxon>
        <taxon>Actinomycetes</taxon>
        <taxon>Micromonosporales</taxon>
        <taxon>Micromonosporaceae</taxon>
        <taxon>Polymorphospora</taxon>
    </lineage>
</organism>
<name>A0ABV5CPV2_9ACTN</name>
<comment type="caution">
    <text evidence="1">The sequence shown here is derived from an EMBL/GenBank/DDBJ whole genome shotgun (WGS) entry which is preliminary data.</text>
</comment>
<proteinExistence type="predicted"/>
<accession>A0ABV5CPV2</accession>
<dbReference type="InterPro" id="IPR036388">
    <property type="entry name" value="WH-like_DNA-bd_sf"/>
</dbReference>
<evidence type="ECO:0000313" key="1">
    <source>
        <dbReference type="EMBL" id="MFB6394034.1"/>
    </source>
</evidence>